<dbReference type="RefSeq" id="WP_150547713.1">
    <property type="nucleotide sequence ID" value="NZ_LR215729.2"/>
</dbReference>
<dbReference type="Pfam" id="PF04069">
    <property type="entry name" value="OpuAC"/>
    <property type="match status" value="1"/>
</dbReference>
<reference evidence="3" key="1">
    <citation type="submission" date="2019-02" db="EMBL/GenBank/DDBJ databases">
        <authorList>
            <consortium name="Genoscope - CEA"/>
            <person name="William W."/>
        </authorList>
    </citation>
    <scope>NUCLEOTIDE SEQUENCE [LARGE SCALE GENOMIC DNA]</scope>
    <source>
        <strain evidence="3">YSy11</strain>
    </source>
</reference>
<evidence type="ECO:0000256" key="1">
    <source>
        <dbReference type="SAM" id="SignalP"/>
    </source>
</evidence>
<dbReference type="InterPro" id="IPR007210">
    <property type="entry name" value="ABC_Gly_betaine_transp_sub-bd"/>
</dbReference>
<dbReference type="GO" id="GO:0043190">
    <property type="term" value="C:ATP-binding cassette (ABC) transporter complex"/>
    <property type="evidence" value="ECO:0007669"/>
    <property type="project" value="InterPro"/>
</dbReference>
<organism evidence="3">
    <name type="scientific">Pseudomonas marincola</name>
    <dbReference type="NCBI Taxonomy" id="437900"/>
    <lineage>
        <taxon>Bacteria</taxon>
        <taxon>Pseudomonadati</taxon>
        <taxon>Pseudomonadota</taxon>
        <taxon>Gammaproteobacteria</taxon>
        <taxon>Pseudomonadales</taxon>
        <taxon>Pseudomonadaceae</taxon>
        <taxon>Pseudomonas</taxon>
    </lineage>
</organism>
<dbReference type="SUPFAM" id="SSF53850">
    <property type="entry name" value="Periplasmic binding protein-like II"/>
    <property type="match status" value="1"/>
</dbReference>
<feature type="domain" description="ABC-type glycine betaine transport system substrate-binding" evidence="2">
    <location>
        <begin position="33"/>
        <end position="310"/>
    </location>
</feature>
<dbReference type="Gene3D" id="3.10.105.10">
    <property type="entry name" value="Dipeptide-binding Protein, Domain 3"/>
    <property type="match status" value="2"/>
</dbReference>
<dbReference type="EMBL" id="LR215729">
    <property type="protein sequence ID" value="VEV96020.1"/>
    <property type="molecule type" value="Genomic_DNA"/>
</dbReference>
<dbReference type="AlphaFoldDB" id="A0A653E2J9"/>
<evidence type="ECO:0000313" key="3">
    <source>
        <dbReference type="EMBL" id="VEV96020.1"/>
    </source>
</evidence>
<dbReference type="GO" id="GO:0022857">
    <property type="term" value="F:transmembrane transporter activity"/>
    <property type="evidence" value="ECO:0007669"/>
    <property type="project" value="InterPro"/>
</dbReference>
<dbReference type="CDD" id="cd13641">
    <property type="entry name" value="PBP2_HisX_like"/>
    <property type="match status" value="1"/>
</dbReference>
<gene>
    <name evidence="3" type="ORF">PMYSY11_0973</name>
</gene>
<feature type="signal peptide" evidence="1">
    <location>
        <begin position="1"/>
        <end position="24"/>
    </location>
</feature>
<proteinExistence type="predicted"/>
<name>A0A653E2J9_9PSED</name>
<evidence type="ECO:0000259" key="2">
    <source>
        <dbReference type="Pfam" id="PF04069"/>
    </source>
</evidence>
<accession>A0A653E2J9</accession>
<protein>
    <submittedName>
        <fullName evidence="3">Glycine/betaine ABC transporter substrate-binding protein</fullName>
    </submittedName>
</protein>
<keyword evidence="1" id="KW-0732">Signal</keyword>
<dbReference type="Gene3D" id="3.40.190.100">
    <property type="entry name" value="Glycine betaine-binding periplasmic protein, domain 2"/>
    <property type="match status" value="1"/>
</dbReference>
<feature type="chain" id="PRO_5024801733" evidence="1">
    <location>
        <begin position="25"/>
        <end position="331"/>
    </location>
</feature>
<sequence length="331" mass="36249">MKLSTKLAGCLALGVSAASMQSSAAPQCEIDRPVNFGGMAWESNMLMVEVERFILEHGYGCKSQVQPGGSLSILAGLQRGDVDVISETWKNSIADAWKKAEKSGKVSSIGTAFVGQESWYIPAYTAAKYPELKSVTDLPKYSDKFADPEEPGKGRFYGCPAGWGCDVSSHNIFKALNMGETYSYYSPGTAAAQRAAITSAVKRKRDIVFYYWVPTPMVGEMDLVRLEMPEYNETNYLCITDPDCVKPVASDYPQTEVLTAVNNEFKAKAPKLVEFLSKVSVKPDDLNAVMAWANENGAESDEAAMHYMKQHPDAWSKWLPEDVAASVKAAL</sequence>